<keyword evidence="1" id="KW-0472">Membrane</keyword>
<feature type="transmembrane region" description="Helical" evidence="1">
    <location>
        <begin position="6"/>
        <end position="34"/>
    </location>
</feature>
<proteinExistence type="predicted"/>
<gene>
    <name evidence="2" type="ORF">A3840_18695</name>
</gene>
<dbReference type="RefSeq" id="WP_067460711.1">
    <property type="nucleotide sequence ID" value="NZ_LVVY01000149.1"/>
</dbReference>
<evidence type="ECO:0000313" key="2">
    <source>
        <dbReference type="EMBL" id="OAM73048.1"/>
    </source>
</evidence>
<evidence type="ECO:0000256" key="1">
    <source>
        <dbReference type="SAM" id="Phobius"/>
    </source>
</evidence>
<keyword evidence="1" id="KW-0812">Transmembrane</keyword>
<protein>
    <submittedName>
        <fullName evidence="2">Uncharacterized protein</fullName>
    </submittedName>
</protein>
<evidence type="ECO:0000313" key="3">
    <source>
        <dbReference type="Proteomes" id="UP000078389"/>
    </source>
</evidence>
<reference evidence="2 3" key="1">
    <citation type="submission" date="2016-03" db="EMBL/GenBank/DDBJ databases">
        <title>Genome sequencing of Devosia sp. S37.</title>
        <authorList>
            <person name="Mohd Nor M."/>
        </authorList>
    </citation>
    <scope>NUCLEOTIDE SEQUENCE [LARGE SCALE GENOMIC DNA]</scope>
    <source>
        <strain evidence="2 3">S37</strain>
    </source>
</reference>
<name>A0A178HLT7_9HYPH</name>
<dbReference type="STRING" id="1770058.A3840_18695"/>
<comment type="caution">
    <text evidence="2">The sequence shown here is derived from an EMBL/GenBank/DDBJ whole genome shotgun (WGS) entry which is preliminary data.</text>
</comment>
<sequence length="101" mass="11479">MIEAAIFLTGLTVWGIAIGGIALLLGWLVFLAVISAWHVVRVYRHGWVLNPEMSFARSMTYPFRMWAYFWLQGPPHVTRMDGKGGRIARPLFKLPPERIPG</sequence>
<dbReference type="EMBL" id="LVVY01000149">
    <property type="protein sequence ID" value="OAM73048.1"/>
    <property type="molecule type" value="Genomic_DNA"/>
</dbReference>
<dbReference type="AlphaFoldDB" id="A0A178HLT7"/>
<organism evidence="2 3">
    <name type="scientific">Devosia elaeis</name>
    <dbReference type="NCBI Taxonomy" id="1770058"/>
    <lineage>
        <taxon>Bacteria</taxon>
        <taxon>Pseudomonadati</taxon>
        <taxon>Pseudomonadota</taxon>
        <taxon>Alphaproteobacteria</taxon>
        <taxon>Hyphomicrobiales</taxon>
        <taxon>Devosiaceae</taxon>
        <taxon>Devosia</taxon>
    </lineage>
</organism>
<accession>A0A178HLT7</accession>
<keyword evidence="3" id="KW-1185">Reference proteome</keyword>
<keyword evidence="1" id="KW-1133">Transmembrane helix</keyword>
<dbReference type="Proteomes" id="UP000078389">
    <property type="component" value="Unassembled WGS sequence"/>
</dbReference>